<evidence type="ECO:0000259" key="1">
    <source>
        <dbReference type="SMART" id="SM00382"/>
    </source>
</evidence>
<gene>
    <name evidence="2" type="ORF">NG895_19910</name>
</gene>
<feature type="domain" description="AAA+ ATPase" evidence="1">
    <location>
        <begin position="42"/>
        <end position="192"/>
    </location>
</feature>
<reference evidence="2" key="1">
    <citation type="submission" date="2022-06" db="EMBL/GenBank/DDBJ databases">
        <title>Aeoliella straminimaris, a novel planctomycete from sediments.</title>
        <authorList>
            <person name="Vitorino I.R."/>
            <person name="Lage O.M."/>
        </authorList>
    </citation>
    <scope>NUCLEOTIDE SEQUENCE</scope>
    <source>
        <strain evidence="2">ICT_H6.2</strain>
    </source>
</reference>
<evidence type="ECO:0000313" key="3">
    <source>
        <dbReference type="Proteomes" id="UP001155241"/>
    </source>
</evidence>
<organism evidence="2 3">
    <name type="scientific">Aeoliella straminimaris</name>
    <dbReference type="NCBI Taxonomy" id="2954799"/>
    <lineage>
        <taxon>Bacteria</taxon>
        <taxon>Pseudomonadati</taxon>
        <taxon>Planctomycetota</taxon>
        <taxon>Planctomycetia</taxon>
        <taxon>Pirellulales</taxon>
        <taxon>Lacipirellulaceae</taxon>
        <taxon>Aeoliella</taxon>
    </lineage>
</organism>
<dbReference type="Pfam" id="PF13401">
    <property type="entry name" value="AAA_22"/>
    <property type="match status" value="1"/>
</dbReference>
<comment type="caution">
    <text evidence="2">The sequence shown here is derived from an EMBL/GenBank/DDBJ whole genome shotgun (WGS) entry which is preliminary data.</text>
</comment>
<dbReference type="RefSeq" id="WP_252854287.1">
    <property type="nucleotide sequence ID" value="NZ_JAMXLR010000067.1"/>
</dbReference>
<dbReference type="PANTHER" id="PTHR35894:SF1">
    <property type="entry name" value="PHOSPHORIBULOKINASE _ URIDINE KINASE FAMILY"/>
    <property type="match status" value="1"/>
</dbReference>
<protein>
    <submittedName>
        <fullName evidence="2">AAA family ATPase</fullName>
    </submittedName>
</protein>
<keyword evidence="3" id="KW-1185">Reference proteome</keyword>
<dbReference type="SUPFAM" id="SSF52540">
    <property type="entry name" value="P-loop containing nucleoside triphosphate hydrolases"/>
    <property type="match status" value="1"/>
</dbReference>
<dbReference type="EMBL" id="JAMXLR010000067">
    <property type="protein sequence ID" value="MCO6046172.1"/>
    <property type="molecule type" value="Genomic_DNA"/>
</dbReference>
<name>A0A9X2FBW2_9BACT</name>
<dbReference type="AlphaFoldDB" id="A0A9X2FBW2"/>
<dbReference type="Proteomes" id="UP001155241">
    <property type="component" value="Unassembled WGS sequence"/>
</dbReference>
<dbReference type="InterPro" id="IPR049945">
    <property type="entry name" value="AAA_22"/>
</dbReference>
<proteinExistence type="predicted"/>
<dbReference type="SMART" id="SM00382">
    <property type="entry name" value="AAA"/>
    <property type="match status" value="1"/>
</dbReference>
<dbReference type="Gene3D" id="3.40.50.300">
    <property type="entry name" value="P-loop containing nucleotide triphosphate hydrolases"/>
    <property type="match status" value="1"/>
</dbReference>
<dbReference type="InterPro" id="IPR027417">
    <property type="entry name" value="P-loop_NTPase"/>
</dbReference>
<dbReference type="InterPro" id="IPR052026">
    <property type="entry name" value="ExeA_AAA_ATPase_DNA-bind"/>
</dbReference>
<sequence length="274" mass="29682">MYLNHWQLAAKPFEPSGDGPFYYPSESHQGATLKLRYALENHRGAALLAGPSGVGKTLLVQKLIDQLPGAKQPVVHVVYPQMPSRELLAYLASRLTSAADAPQVTPSIDQSLLEIENHLSAACERDERPIVVIDEAHLLEDAGTLETVRLLLNLQREGKPLLTLLLVGQSSLLSTLSRTPRLEERIAITAIVDPLSVEETHSYLQHRLTAAGATQEIFTSAAIDTLHQLAHGVVRRINRLGDLALLVGYASGTTTVDTPLVQSVASELAFARAA</sequence>
<dbReference type="InterPro" id="IPR003593">
    <property type="entry name" value="AAA+_ATPase"/>
</dbReference>
<dbReference type="PANTHER" id="PTHR35894">
    <property type="entry name" value="GENERAL SECRETION PATHWAY PROTEIN A-RELATED"/>
    <property type="match status" value="1"/>
</dbReference>
<evidence type="ECO:0000313" key="2">
    <source>
        <dbReference type="EMBL" id="MCO6046172.1"/>
    </source>
</evidence>
<accession>A0A9X2FBW2</accession>
<dbReference type="CDD" id="cd00009">
    <property type="entry name" value="AAA"/>
    <property type="match status" value="1"/>
</dbReference>
<dbReference type="GO" id="GO:0016887">
    <property type="term" value="F:ATP hydrolysis activity"/>
    <property type="evidence" value="ECO:0007669"/>
    <property type="project" value="InterPro"/>
</dbReference>